<sequence>QQAAEKEEAARKLAEQLASQKKTETAITIEGNRIFVPVTLGNAGIEVQALLLLDTGASQTVVHRDLADQLNIIAQQKGLSQVAGGQQIYTEVGKISYLKIGPHKMNDAYVLVINHEGAPVNFKGMLGMNFLKNFQYNIDYKNKVIRWELPADN</sequence>
<dbReference type="SUPFAM" id="SSF50630">
    <property type="entry name" value="Acid proteases"/>
    <property type="match status" value="1"/>
</dbReference>
<gene>
    <name evidence="1" type="ORF">S01H4_46080</name>
</gene>
<comment type="caution">
    <text evidence="1">The sequence shown here is derived from an EMBL/GenBank/DDBJ whole genome shotgun (WGS) entry which is preliminary data.</text>
</comment>
<dbReference type="CDD" id="cd05483">
    <property type="entry name" value="retropepsin_like_bacteria"/>
    <property type="match status" value="1"/>
</dbReference>
<protein>
    <recommendedName>
        <fullName evidence="2">Peptidase A2 domain-containing protein</fullName>
    </recommendedName>
</protein>
<dbReference type="Gene3D" id="2.40.70.10">
    <property type="entry name" value="Acid Proteases"/>
    <property type="match status" value="1"/>
</dbReference>
<dbReference type="AlphaFoldDB" id="X1E577"/>
<feature type="non-terminal residue" evidence="1">
    <location>
        <position position="1"/>
    </location>
</feature>
<evidence type="ECO:0008006" key="2">
    <source>
        <dbReference type="Google" id="ProtNLM"/>
    </source>
</evidence>
<dbReference type="EMBL" id="BART01025711">
    <property type="protein sequence ID" value="GAH03823.1"/>
    <property type="molecule type" value="Genomic_DNA"/>
</dbReference>
<reference evidence="1" key="1">
    <citation type="journal article" date="2014" name="Front. Microbiol.">
        <title>High frequency of phylogenetically diverse reductive dehalogenase-homologous genes in deep subseafloor sedimentary metagenomes.</title>
        <authorList>
            <person name="Kawai M."/>
            <person name="Futagami T."/>
            <person name="Toyoda A."/>
            <person name="Takaki Y."/>
            <person name="Nishi S."/>
            <person name="Hori S."/>
            <person name="Arai W."/>
            <person name="Tsubouchi T."/>
            <person name="Morono Y."/>
            <person name="Uchiyama I."/>
            <person name="Ito T."/>
            <person name="Fujiyama A."/>
            <person name="Inagaki F."/>
            <person name="Takami H."/>
        </authorList>
    </citation>
    <scope>NUCLEOTIDE SEQUENCE</scope>
    <source>
        <strain evidence="1">Expedition CK06-06</strain>
    </source>
</reference>
<name>X1E577_9ZZZZ</name>
<proteinExistence type="predicted"/>
<dbReference type="Pfam" id="PF13650">
    <property type="entry name" value="Asp_protease_2"/>
    <property type="match status" value="1"/>
</dbReference>
<dbReference type="InterPro" id="IPR034122">
    <property type="entry name" value="Retropepsin-like_bacterial"/>
</dbReference>
<evidence type="ECO:0000313" key="1">
    <source>
        <dbReference type="EMBL" id="GAH03823.1"/>
    </source>
</evidence>
<organism evidence="1">
    <name type="scientific">marine sediment metagenome</name>
    <dbReference type="NCBI Taxonomy" id="412755"/>
    <lineage>
        <taxon>unclassified sequences</taxon>
        <taxon>metagenomes</taxon>
        <taxon>ecological metagenomes</taxon>
    </lineage>
</organism>
<accession>X1E577</accession>
<dbReference type="InterPro" id="IPR021109">
    <property type="entry name" value="Peptidase_aspartic_dom_sf"/>
</dbReference>